<dbReference type="Pfam" id="PF11391">
    <property type="entry name" value="DUF2798"/>
    <property type="match status" value="1"/>
</dbReference>
<name>F8UI22_9ZZZZ</name>
<accession>F8UI22</accession>
<feature type="non-terminal residue" evidence="1">
    <location>
        <position position="1"/>
    </location>
</feature>
<dbReference type="EMBL" id="JF805295">
    <property type="protein sequence ID" value="AEI30679.1"/>
    <property type="molecule type" value="Genomic_DNA"/>
</dbReference>
<organism evidence="1">
    <name type="scientific">uncultured microorganism</name>
    <dbReference type="NCBI Taxonomy" id="358574"/>
    <lineage>
        <taxon>unclassified sequences</taxon>
        <taxon>environmental samples</taxon>
    </lineage>
</organism>
<sequence>LNPFRGLPEMSAVEEIVSSPAMRAAGLESGFASTWRGAWLASWLVAFRAVLRAAPVTHRFEARLVAQP</sequence>
<evidence type="ECO:0000313" key="1">
    <source>
        <dbReference type="EMBL" id="AEI30679.1"/>
    </source>
</evidence>
<dbReference type="InterPro" id="IPR021529">
    <property type="entry name" value="DUF2798"/>
</dbReference>
<protein>
    <submittedName>
        <fullName evidence="1">Uncharacterized protein</fullName>
    </submittedName>
</protein>
<dbReference type="AlphaFoldDB" id="F8UI22"/>
<gene>
    <name evidence="1" type="ORF">LDC_03572</name>
</gene>
<proteinExistence type="predicted"/>
<reference evidence="1" key="1">
    <citation type="submission" date="2011-04" db="EMBL/GenBank/DDBJ databases">
        <title>Taxonomic and functional metagenomic profiling of the microbial community in the anoxic sediment of a brackish shallow lake (Laguna de Carrizo Central Spain).</title>
        <authorList>
            <consortium name="CONSOLIDER consortium CSD2007-00005"/>
            <person name="Guazzaroni M.-E."/>
            <person name="Richter M."/>
            <person name="Garcia-Salamanca A."/>
            <person name="Yarza P."/>
            <person name="Ferrer M."/>
        </authorList>
    </citation>
    <scope>NUCLEOTIDE SEQUENCE</scope>
</reference>